<evidence type="ECO:0000256" key="1">
    <source>
        <dbReference type="ARBA" id="ARBA00004123"/>
    </source>
</evidence>
<protein>
    <submittedName>
        <fullName evidence="11">HHH_2 domain-containing protein</fullName>
    </submittedName>
</protein>
<dbReference type="CDD" id="cd22325">
    <property type="entry name" value="ERCC1_C-like"/>
    <property type="match status" value="1"/>
</dbReference>
<evidence type="ECO:0000313" key="10">
    <source>
        <dbReference type="Proteomes" id="UP000271098"/>
    </source>
</evidence>
<reference evidence="9 10" key="2">
    <citation type="submission" date="2018-11" db="EMBL/GenBank/DDBJ databases">
        <authorList>
            <consortium name="Pathogen Informatics"/>
        </authorList>
    </citation>
    <scope>NUCLEOTIDE SEQUENCE [LARGE SCALE GENOMIC DNA]</scope>
</reference>
<evidence type="ECO:0000313" key="9">
    <source>
        <dbReference type="EMBL" id="VDN42548.1"/>
    </source>
</evidence>
<evidence type="ECO:0000256" key="4">
    <source>
        <dbReference type="ARBA" id="ARBA00023125"/>
    </source>
</evidence>
<dbReference type="Pfam" id="PF14520">
    <property type="entry name" value="HHH_5"/>
    <property type="match status" value="1"/>
</dbReference>
<dbReference type="GO" id="GO:0003684">
    <property type="term" value="F:damaged DNA binding"/>
    <property type="evidence" value="ECO:0007669"/>
    <property type="project" value="InterPro"/>
</dbReference>
<dbReference type="OrthoDB" id="10262814at2759"/>
<dbReference type="GO" id="GO:0070522">
    <property type="term" value="C:ERCC4-ERCC1 complex"/>
    <property type="evidence" value="ECO:0007669"/>
    <property type="project" value="TreeGrafter"/>
</dbReference>
<dbReference type="InterPro" id="IPR011335">
    <property type="entry name" value="Restrct_endonuc-II-like"/>
</dbReference>
<feature type="domain" description="ERCC1-like central" evidence="8">
    <location>
        <begin position="32"/>
        <end position="139"/>
    </location>
</feature>
<name>A0A183ETC4_9BILA</name>
<dbReference type="GO" id="GO:0003697">
    <property type="term" value="F:single-stranded DNA binding"/>
    <property type="evidence" value="ECO:0007669"/>
    <property type="project" value="TreeGrafter"/>
</dbReference>
<dbReference type="SUPFAM" id="SSF52980">
    <property type="entry name" value="Restriction endonuclease-like"/>
    <property type="match status" value="1"/>
</dbReference>
<dbReference type="GO" id="GO:0006312">
    <property type="term" value="P:mitotic recombination"/>
    <property type="evidence" value="ECO:0007669"/>
    <property type="project" value="TreeGrafter"/>
</dbReference>
<proteinExistence type="inferred from homology"/>
<evidence type="ECO:0000256" key="3">
    <source>
        <dbReference type="ARBA" id="ARBA00022763"/>
    </source>
</evidence>
<accession>A0A183ETC4</accession>
<dbReference type="AlphaFoldDB" id="A0A183ETC4"/>
<feature type="region of interest" description="Disordered" evidence="7">
    <location>
        <begin position="1"/>
        <end position="29"/>
    </location>
</feature>
<comment type="similarity">
    <text evidence="2">Belongs to the ERCC1/RAD10/SWI10 family.</text>
</comment>
<dbReference type="WBParaSite" id="GPUH_0002424501-mRNA-1">
    <property type="protein sequence ID" value="GPUH_0002424501-mRNA-1"/>
    <property type="gene ID" value="GPUH_0002424501"/>
</dbReference>
<dbReference type="GO" id="GO:0070914">
    <property type="term" value="P:UV-damage excision repair"/>
    <property type="evidence" value="ECO:0007669"/>
    <property type="project" value="TreeGrafter"/>
</dbReference>
<dbReference type="Proteomes" id="UP000271098">
    <property type="component" value="Unassembled WGS sequence"/>
</dbReference>
<dbReference type="SUPFAM" id="SSF47781">
    <property type="entry name" value="RuvA domain 2-like"/>
    <property type="match status" value="1"/>
</dbReference>
<dbReference type="Pfam" id="PF03834">
    <property type="entry name" value="Rad10"/>
    <property type="match status" value="1"/>
</dbReference>
<dbReference type="EMBL" id="UYRT01100440">
    <property type="protein sequence ID" value="VDN42548.1"/>
    <property type="molecule type" value="Genomic_DNA"/>
</dbReference>
<comment type="subcellular location">
    <subcellularLocation>
        <location evidence="1">Nucleus</location>
    </subcellularLocation>
</comment>
<dbReference type="GO" id="GO:0000110">
    <property type="term" value="C:nucleotide-excision repair factor 1 complex"/>
    <property type="evidence" value="ECO:0007669"/>
    <property type="project" value="TreeGrafter"/>
</dbReference>
<dbReference type="PANTHER" id="PTHR12749">
    <property type="entry name" value="EXCISION REPAIR CROSS-COMPLEMENTING 1 ERCC1"/>
    <property type="match status" value="1"/>
</dbReference>
<dbReference type="Gene3D" id="3.40.50.10130">
    <property type="match status" value="1"/>
</dbReference>
<gene>
    <name evidence="9" type="ORF">GPUH_LOCUS24214</name>
</gene>
<evidence type="ECO:0000256" key="7">
    <source>
        <dbReference type="SAM" id="MobiDB-lite"/>
    </source>
</evidence>
<dbReference type="InterPro" id="IPR004579">
    <property type="entry name" value="ERCC1/RAD10/SWI10"/>
</dbReference>
<keyword evidence="6" id="KW-0539">Nucleus</keyword>
<feature type="compositionally biased region" description="Low complexity" evidence="7">
    <location>
        <begin position="1"/>
        <end position="26"/>
    </location>
</feature>
<evidence type="ECO:0000313" key="11">
    <source>
        <dbReference type="WBParaSite" id="GPUH_0002424501-mRNA-1"/>
    </source>
</evidence>
<evidence type="ECO:0000256" key="6">
    <source>
        <dbReference type="ARBA" id="ARBA00023242"/>
    </source>
</evidence>
<sequence length="235" mass="26719">MESSSSSQPTESPSSSQPTTSAPSSSRLAINRRRQQGNPILKYLRNVTFEWAEIKADFEAGKEMGILYLSLKWHKLHPNYIETRMNNDGTGYAIKVLLVLVNVEPRHILRELNLFCYRTGWTLVLCYSAEEAAEYLENLHISRYKNEQCAVNAIQERKRKRLGLAENYDEFNQAVSFLTAIRSVTTTDAQRLLATFGSVRKIANADIDRLLLCPGLGPTKAGKIHAFFRASFRRM</sequence>
<evidence type="ECO:0000259" key="8">
    <source>
        <dbReference type="Pfam" id="PF03834"/>
    </source>
</evidence>
<dbReference type="InterPro" id="IPR010994">
    <property type="entry name" value="RuvA_2-like"/>
</dbReference>
<keyword evidence="5" id="KW-0234">DNA repair</keyword>
<keyword evidence="4" id="KW-0238">DNA-binding</keyword>
<evidence type="ECO:0000256" key="2">
    <source>
        <dbReference type="ARBA" id="ARBA00008283"/>
    </source>
</evidence>
<dbReference type="PANTHER" id="PTHR12749:SF0">
    <property type="entry name" value="DNA EXCISION REPAIR PROTEIN ERCC-1"/>
    <property type="match status" value="1"/>
</dbReference>
<dbReference type="InterPro" id="IPR047260">
    <property type="entry name" value="ERCC1-like_central_dom"/>
</dbReference>
<dbReference type="GO" id="GO:0006302">
    <property type="term" value="P:double-strand break repair"/>
    <property type="evidence" value="ECO:0007669"/>
    <property type="project" value="UniProtKB-ARBA"/>
</dbReference>
<dbReference type="Gene3D" id="1.10.150.20">
    <property type="entry name" value="5' to 3' exonuclease, C-terminal subdomain"/>
    <property type="match status" value="1"/>
</dbReference>
<keyword evidence="3" id="KW-0227">DNA damage</keyword>
<evidence type="ECO:0000256" key="5">
    <source>
        <dbReference type="ARBA" id="ARBA00023204"/>
    </source>
</evidence>
<keyword evidence="10" id="KW-1185">Reference proteome</keyword>
<organism evidence="11">
    <name type="scientific">Gongylonema pulchrum</name>
    <dbReference type="NCBI Taxonomy" id="637853"/>
    <lineage>
        <taxon>Eukaryota</taxon>
        <taxon>Metazoa</taxon>
        <taxon>Ecdysozoa</taxon>
        <taxon>Nematoda</taxon>
        <taxon>Chromadorea</taxon>
        <taxon>Rhabditida</taxon>
        <taxon>Spirurina</taxon>
        <taxon>Spiruromorpha</taxon>
        <taxon>Spiruroidea</taxon>
        <taxon>Gongylonematidae</taxon>
        <taxon>Gongylonema</taxon>
    </lineage>
</organism>
<reference evidence="11" key="1">
    <citation type="submission" date="2016-06" db="UniProtKB">
        <authorList>
            <consortium name="WormBaseParasite"/>
        </authorList>
    </citation>
    <scope>IDENTIFICATION</scope>
</reference>
<dbReference type="NCBIfam" id="TIGR00597">
    <property type="entry name" value="rad10"/>
    <property type="match status" value="1"/>
</dbReference>